<proteinExistence type="predicted"/>
<dbReference type="Proteomes" id="UP000278085">
    <property type="component" value="Unassembled WGS sequence"/>
</dbReference>
<protein>
    <submittedName>
        <fullName evidence="1">Uncharacterized protein</fullName>
    </submittedName>
</protein>
<sequence>MCLASASSAADLPDLEAGLASAMKYDKAAEKRAGTSGKAIQAYMKAGYVNPRPNMRADYNDYYLVNKPATFLGYPLVVIEEEYMTRYVGCCVSEGLGVTVSVTGNTAALQKFAKLNYCRVEEKTDPGAELQELGIKNALPKGRYASLSCRDRDALSYDAK</sequence>
<keyword evidence="2" id="KW-1185">Reference proteome</keyword>
<dbReference type="EMBL" id="RXLQ01000006">
    <property type="protein sequence ID" value="RSZ58554.1"/>
    <property type="molecule type" value="Genomic_DNA"/>
</dbReference>
<dbReference type="AlphaFoldDB" id="A0A430HM52"/>
<name>A0A430HM52_9BURK</name>
<accession>A0A430HM52</accession>
<evidence type="ECO:0000313" key="1">
    <source>
        <dbReference type="EMBL" id="RSZ58554.1"/>
    </source>
</evidence>
<evidence type="ECO:0000313" key="2">
    <source>
        <dbReference type="Proteomes" id="UP000278085"/>
    </source>
</evidence>
<organism evidence="1 2">
    <name type="scientific">Massilia atriviolacea</name>
    <dbReference type="NCBI Taxonomy" id="2495579"/>
    <lineage>
        <taxon>Bacteria</taxon>
        <taxon>Pseudomonadati</taxon>
        <taxon>Pseudomonadota</taxon>
        <taxon>Betaproteobacteria</taxon>
        <taxon>Burkholderiales</taxon>
        <taxon>Oxalobacteraceae</taxon>
        <taxon>Telluria group</taxon>
        <taxon>Massilia</taxon>
    </lineage>
</organism>
<comment type="caution">
    <text evidence="1">The sequence shown here is derived from an EMBL/GenBank/DDBJ whole genome shotgun (WGS) entry which is preliminary data.</text>
</comment>
<reference evidence="1 2" key="1">
    <citation type="submission" date="2018-12" db="EMBL/GenBank/DDBJ databases">
        <authorList>
            <person name="Yang E."/>
        </authorList>
    </citation>
    <scope>NUCLEOTIDE SEQUENCE [LARGE SCALE GENOMIC DNA]</scope>
    <source>
        <strain evidence="1 2">SOD</strain>
    </source>
</reference>
<dbReference type="OrthoDB" id="5624645at2"/>
<gene>
    <name evidence="1" type="ORF">EJB06_13000</name>
</gene>
<dbReference type="RefSeq" id="WP_126074452.1">
    <property type="nucleotide sequence ID" value="NZ_CP051166.1"/>
</dbReference>